<dbReference type="OrthoDB" id="18937at2759"/>
<organism evidence="2 3">
    <name type="scientific">Dibothriocephalus latus</name>
    <name type="common">Fish tapeworm</name>
    <name type="synonym">Diphyllobothrium latum</name>
    <dbReference type="NCBI Taxonomy" id="60516"/>
    <lineage>
        <taxon>Eukaryota</taxon>
        <taxon>Metazoa</taxon>
        <taxon>Spiralia</taxon>
        <taxon>Lophotrochozoa</taxon>
        <taxon>Platyhelminthes</taxon>
        <taxon>Cestoda</taxon>
        <taxon>Eucestoda</taxon>
        <taxon>Diphyllobothriidea</taxon>
        <taxon>Diphyllobothriidae</taxon>
        <taxon>Dibothriocephalus</taxon>
    </lineage>
</organism>
<evidence type="ECO:0000256" key="1">
    <source>
        <dbReference type="SAM" id="MobiDB-lite"/>
    </source>
</evidence>
<dbReference type="AlphaFoldDB" id="A0A3P7RMM6"/>
<name>A0A3P7RMM6_DIBLA</name>
<feature type="compositionally biased region" description="Polar residues" evidence="1">
    <location>
        <begin position="99"/>
        <end position="108"/>
    </location>
</feature>
<keyword evidence="3" id="KW-1185">Reference proteome</keyword>
<dbReference type="Proteomes" id="UP000281553">
    <property type="component" value="Unassembled WGS sequence"/>
</dbReference>
<accession>A0A3P7RMM6</accession>
<feature type="compositionally biased region" description="Basic residues" evidence="1">
    <location>
        <begin position="79"/>
        <end position="88"/>
    </location>
</feature>
<feature type="region of interest" description="Disordered" evidence="1">
    <location>
        <begin position="36"/>
        <end position="131"/>
    </location>
</feature>
<proteinExistence type="predicted"/>
<gene>
    <name evidence="2" type="ORF">DILT_LOCUS19316</name>
</gene>
<evidence type="ECO:0000313" key="2">
    <source>
        <dbReference type="EMBL" id="VDN44346.1"/>
    </source>
</evidence>
<evidence type="ECO:0000313" key="3">
    <source>
        <dbReference type="Proteomes" id="UP000281553"/>
    </source>
</evidence>
<protein>
    <submittedName>
        <fullName evidence="2">Uncharacterized protein</fullName>
    </submittedName>
</protein>
<reference evidence="2 3" key="1">
    <citation type="submission" date="2018-11" db="EMBL/GenBank/DDBJ databases">
        <authorList>
            <consortium name="Pathogen Informatics"/>
        </authorList>
    </citation>
    <scope>NUCLEOTIDE SEQUENCE [LARGE SCALE GENOMIC DNA]</scope>
</reference>
<feature type="region of interest" description="Disordered" evidence="1">
    <location>
        <begin position="1"/>
        <end position="22"/>
    </location>
</feature>
<dbReference type="EMBL" id="UYRU01111113">
    <property type="protein sequence ID" value="VDN44346.1"/>
    <property type="molecule type" value="Genomic_DNA"/>
</dbReference>
<sequence length="131" mass="14134">MAEGASDLFLSPESAESAQPLDADVLTDLPVIGESPVAPHAASKVSRKTSAITNASFKPESVPEDIPITKNGDDEDSKHHHHHHRRLQPRQVEGLMFNEQLTRSTENVSSLGGGEGEHESKNVRRAPIAAK</sequence>
<feature type="non-terminal residue" evidence="2">
    <location>
        <position position="131"/>
    </location>
</feature>